<dbReference type="GO" id="GO:0016020">
    <property type="term" value="C:membrane"/>
    <property type="evidence" value="ECO:0007669"/>
    <property type="project" value="UniProtKB-SubCell"/>
</dbReference>
<evidence type="ECO:0000256" key="8">
    <source>
        <dbReference type="SAM" id="Phobius"/>
    </source>
</evidence>
<evidence type="ECO:0000256" key="2">
    <source>
        <dbReference type="ARBA" id="ARBA00010992"/>
    </source>
</evidence>
<evidence type="ECO:0000259" key="9">
    <source>
        <dbReference type="PROSITE" id="PS50850"/>
    </source>
</evidence>
<dbReference type="SUPFAM" id="SSF103473">
    <property type="entry name" value="MFS general substrate transporter"/>
    <property type="match status" value="1"/>
</dbReference>
<evidence type="ECO:0000313" key="11">
    <source>
        <dbReference type="Proteomes" id="UP001148312"/>
    </source>
</evidence>
<keyword evidence="11" id="KW-1185">Reference proteome</keyword>
<dbReference type="EMBL" id="JAPWDQ010000004">
    <property type="protein sequence ID" value="KAJ5489210.1"/>
    <property type="molecule type" value="Genomic_DNA"/>
</dbReference>
<dbReference type="InterPro" id="IPR005829">
    <property type="entry name" value="Sugar_transporter_CS"/>
</dbReference>
<dbReference type="FunFam" id="1.20.1250.20:FF:000117">
    <property type="entry name" value="MFS hexose transporter"/>
    <property type="match status" value="1"/>
</dbReference>
<feature type="transmembrane region" description="Helical" evidence="8">
    <location>
        <begin position="148"/>
        <end position="166"/>
    </location>
</feature>
<accession>A0A9W9XD57</accession>
<comment type="subcellular location">
    <subcellularLocation>
        <location evidence="1">Membrane</location>
        <topology evidence="1">Multi-pass membrane protein</topology>
    </subcellularLocation>
</comment>
<keyword evidence="5 8" id="KW-1133">Transmembrane helix</keyword>
<keyword evidence="6 8" id="KW-0472">Membrane</keyword>
<reference evidence="10" key="2">
    <citation type="journal article" date="2023" name="IMA Fungus">
        <title>Comparative genomic study of the Penicillium genus elucidates a diverse pangenome and 15 lateral gene transfer events.</title>
        <authorList>
            <person name="Petersen C."/>
            <person name="Sorensen T."/>
            <person name="Nielsen M.R."/>
            <person name="Sondergaard T.E."/>
            <person name="Sorensen J.L."/>
            <person name="Fitzpatrick D.A."/>
            <person name="Frisvad J.C."/>
            <person name="Nielsen K.L."/>
        </authorList>
    </citation>
    <scope>NUCLEOTIDE SEQUENCE</scope>
    <source>
        <strain evidence="10">IBT 30728</strain>
    </source>
</reference>
<dbReference type="GeneID" id="81623951"/>
<dbReference type="InterPro" id="IPR050360">
    <property type="entry name" value="MFS_Sugar_Transporters"/>
</dbReference>
<dbReference type="Pfam" id="PF00083">
    <property type="entry name" value="Sugar_tr"/>
    <property type="match status" value="1"/>
</dbReference>
<evidence type="ECO:0000256" key="7">
    <source>
        <dbReference type="RuleBase" id="RU003346"/>
    </source>
</evidence>
<protein>
    <recommendedName>
        <fullName evidence="9">Major facilitator superfamily (MFS) profile domain-containing protein</fullName>
    </recommendedName>
</protein>
<reference evidence="10" key="1">
    <citation type="submission" date="2022-12" db="EMBL/GenBank/DDBJ databases">
        <authorList>
            <person name="Petersen C."/>
        </authorList>
    </citation>
    <scope>NUCLEOTIDE SEQUENCE</scope>
    <source>
        <strain evidence="10">IBT 30728</strain>
    </source>
</reference>
<evidence type="ECO:0000256" key="5">
    <source>
        <dbReference type="ARBA" id="ARBA00022989"/>
    </source>
</evidence>
<dbReference type="NCBIfam" id="TIGR00879">
    <property type="entry name" value="SP"/>
    <property type="match status" value="1"/>
</dbReference>
<evidence type="ECO:0000313" key="10">
    <source>
        <dbReference type="EMBL" id="KAJ5489210.1"/>
    </source>
</evidence>
<evidence type="ECO:0000256" key="6">
    <source>
        <dbReference type="ARBA" id="ARBA00023136"/>
    </source>
</evidence>
<gene>
    <name evidence="10" type="ORF">N7539_004100</name>
</gene>
<feature type="transmembrane region" description="Helical" evidence="8">
    <location>
        <begin position="178"/>
        <end position="198"/>
    </location>
</feature>
<feature type="transmembrane region" description="Helical" evidence="8">
    <location>
        <begin position="210"/>
        <end position="232"/>
    </location>
</feature>
<dbReference type="PROSITE" id="PS50850">
    <property type="entry name" value="MFS"/>
    <property type="match status" value="1"/>
</dbReference>
<feature type="domain" description="Major facilitator superfamily (MFS) profile" evidence="9">
    <location>
        <begin position="80"/>
        <end position="521"/>
    </location>
</feature>
<keyword evidence="4 8" id="KW-0812">Transmembrane</keyword>
<dbReference type="InterPro" id="IPR020846">
    <property type="entry name" value="MFS_dom"/>
</dbReference>
<dbReference type="AlphaFoldDB" id="A0A9W9XD57"/>
<name>A0A9W9XD57_9EURO</name>
<dbReference type="PROSITE" id="PS00216">
    <property type="entry name" value="SUGAR_TRANSPORT_1"/>
    <property type="match status" value="1"/>
</dbReference>
<comment type="similarity">
    <text evidence="2 7">Belongs to the major facilitator superfamily. Sugar transporter (TC 2.A.1.1) family.</text>
</comment>
<dbReference type="InterPro" id="IPR036259">
    <property type="entry name" value="MFS_trans_sf"/>
</dbReference>
<feature type="transmembrane region" description="Helical" evidence="8">
    <location>
        <begin position="433"/>
        <end position="455"/>
    </location>
</feature>
<dbReference type="Proteomes" id="UP001148312">
    <property type="component" value="Unassembled WGS sequence"/>
</dbReference>
<organism evidence="10 11">
    <name type="scientific">Penicillium diatomitis</name>
    <dbReference type="NCBI Taxonomy" id="2819901"/>
    <lineage>
        <taxon>Eukaryota</taxon>
        <taxon>Fungi</taxon>
        <taxon>Dikarya</taxon>
        <taxon>Ascomycota</taxon>
        <taxon>Pezizomycotina</taxon>
        <taxon>Eurotiomycetes</taxon>
        <taxon>Eurotiomycetidae</taxon>
        <taxon>Eurotiales</taxon>
        <taxon>Aspergillaceae</taxon>
        <taxon>Penicillium</taxon>
    </lineage>
</organism>
<dbReference type="Gene3D" id="1.20.1250.20">
    <property type="entry name" value="MFS general substrate transporter like domains"/>
    <property type="match status" value="1"/>
</dbReference>
<proteinExistence type="inferred from homology"/>
<feature type="transmembrane region" description="Helical" evidence="8">
    <location>
        <begin position="496"/>
        <end position="517"/>
    </location>
</feature>
<feature type="transmembrane region" description="Helical" evidence="8">
    <location>
        <begin position="238"/>
        <end position="259"/>
    </location>
</feature>
<dbReference type="PANTHER" id="PTHR48022:SF31">
    <property type="entry name" value="HEXOSE TRANSPORTER"/>
    <property type="match status" value="1"/>
</dbReference>
<dbReference type="GO" id="GO:0005351">
    <property type="term" value="F:carbohydrate:proton symporter activity"/>
    <property type="evidence" value="ECO:0007669"/>
    <property type="project" value="TreeGrafter"/>
</dbReference>
<keyword evidence="3 7" id="KW-0813">Transport</keyword>
<evidence type="ECO:0000256" key="1">
    <source>
        <dbReference type="ARBA" id="ARBA00004141"/>
    </source>
</evidence>
<feature type="transmembrane region" description="Helical" evidence="8">
    <location>
        <begin position="467"/>
        <end position="484"/>
    </location>
</feature>
<evidence type="ECO:0000256" key="3">
    <source>
        <dbReference type="ARBA" id="ARBA00022448"/>
    </source>
</evidence>
<feature type="transmembrane region" description="Helical" evidence="8">
    <location>
        <begin position="118"/>
        <end position="141"/>
    </location>
</feature>
<dbReference type="InterPro" id="IPR005828">
    <property type="entry name" value="MFS_sugar_transport-like"/>
</dbReference>
<dbReference type="PANTHER" id="PTHR48022">
    <property type="entry name" value="PLASTIDIC GLUCOSE TRANSPORTER 4"/>
    <property type="match status" value="1"/>
</dbReference>
<evidence type="ECO:0000256" key="4">
    <source>
        <dbReference type="ARBA" id="ARBA00022692"/>
    </source>
</evidence>
<feature type="transmembrane region" description="Helical" evidence="8">
    <location>
        <begin position="77"/>
        <end position="98"/>
    </location>
</feature>
<feature type="transmembrane region" description="Helical" evidence="8">
    <location>
        <begin position="329"/>
        <end position="347"/>
    </location>
</feature>
<dbReference type="InterPro" id="IPR003663">
    <property type="entry name" value="Sugar/inositol_transpt"/>
</dbReference>
<feature type="transmembrane region" description="Helical" evidence="8">
    <location>
        <begin position="367"/>
        <end position="388"/>
    </location>
</feature>
<dbReference type="RefSeq" id="XP_056791243.1">
    <property type="nucleotide sequence ID" value="XM_056933702.1"/>
</dbReference>
<sequence>MHHRNNLSNNFSDIGDRSFLKPRPLHQETFGWIADSIGIMPLGVGSRALKSEVENAQAEVPHLEKVTWWREPGLRRLYFWASVLCVASATTGYDGMMLNTSQNLDSWQKFFGTPSGSQLGLMNAVYQIGSLASFPFVPLMADRWGRKLPIIIGCVLMILGGLLGAFCKDYGMYVAGRLFLGFGNSLAQMASPVLLTEICHPQHRGKVTSIYNTLWNLGALVVAWIAWGTMYIQGDWSWRSLTVLQVFPAVIQLALIWWVPESPRWLVSQERYDDALDILTYYHGNGNQYNSTVQFEFREIKETIRLEMIIQKNSSYLDFMKTRGNRYRLAILVSLGIISQYSGNALFTNYTSLIYNSMGITDQSKKIPLNGGQTLLSLIVSISSAFFVDRIGRRPLFLVSTTGMVLMFLAWTITSSIYEKTQDVQSSGYPQVVFVWLFSIFYAIAWSGLLVAYSLEILPYRLRAKGIMIMNLTVQASLVLGNYTNPIAWENLPHHWNLSLIYTVWIFIELLFVYFFYVETRGPTLEELAKIFDGDDAAVAHIDLDEVEKDMDEDARRLVFRRAY</sequence>
<comment type="caution">
    <text evidence="10">The sequence shown here is derived from an EMBL/GenBank/DDBJ whole genome shotgun (WGS) entry which is preliminary data.</text>
</comment>
<feature type="transmembrane region" description="Helical" evidence="8">
    <location>
        <begin position="395"/>
        <end position="413"/>
    </location>
</feature>